<dbReference type="InterPro" id="IPR002053">
    <property type="entry name" value="Glyco_hydro_25"/>
</dbReference>
<accession>A0A8S5NP18</accession>
<dbReference type="PANTHER" id="PTHR34135">
    <property type="entry name" value="LYSOZYME"/>
    <property type="match status" value="1"/>
</dbReference>
<dbReference type="GO" id="GO:0009253">
    <property type="term" value="P:peptidoglycan catabolic process"/>
    <property type="evidence" value="ECO:0007669"/>
    <property type="project" value="InterPro"/>
</dbReference>
<dbReference type="EC" id="3.2.1.17" evidence="3"/>
<comment type="catalytic activity">
    <reaction evidence="1">
        <text>Hydrolysis of (1-&gt;4)-beta-linkages between N-acetylmuramic acid and N-acetyl-D-glucosamine residues in a peptidoglycan and between N-acetyl-D-glucosamine residues in chitodextrins.</text>
        <dbReference type="EC" id="3.2.1.17"/>
    </reaction>
</comment>
<evidence type="ECO:0000256" key="2">
    <source>
        <dbReference type="ARBA" id="ARBA00010646"/>
    </source>
</evidence>
<dbReference type="Gene3D" id="3.20.20.80">
    <property type="entry name" value="Glycosidases"/>
    <property type="match status" value="1"/>
</dbReference>
<protein>
    <recommendedName>
        <fullName evidence="3">lysozyme</fullName>
        <ecNumber evidence="3">3.2.1.17</ecNumber>
    </recommendedName>
</protein>
<dbReference type="EMBL" id="BK015209">
    <property type="protein sequence ID" value="DAD96116.1"/>
    <property type="molecule type" value="Genomic_DNA"/>
</dbReference>
<name>A0A8S5NP18_9CAUD</name>
<dbReference type="InterPro" id="IPR017853">
    <property type="entry name" value="GH"/>
</dbReference>
<dbReference type="PROSITE" id="PS51904">
    <property type="entry name" value="GLYCOSYL_HYDROL_F25_2"/>
    <property type="match status" value="1"/>
</dbReference>
<reference evidence="4" key="1">
    <citation type="journal article" date="2021" name="Proc. Natl. Acad. Sci. U.S.A.">
        <title>A Catalog of Tens of Thousands of Viruses from Human Metagenomes Reveals Hidden Associations with Chronic Diseases.</title>
        <authorList>
            <person name="Tisza M.J."/>
            <person name="Buck C.B."/>
        </authorList>
    </citation>
    <scope>NUCLEOTIDE SEQUENCE</scope>
    <source>
        <strain evidence="4">Ct2th6</strain>
    </source>
</reference>
<sequence>MKVIDISDWNDHINWSHMFDKGVEGVIVKISEGRTLSELHGKHISAAAARGLPWGVYCYTHAQTTERAEEEAAVVIEALEALGYGAPPLGIWFDVEAPETIGQDRDDVTAICSAFISTCNATGYAAGIYASLSTLTDCMNLDDLADYVPTWCAQYNDECSFHDYFPGRILQGWQFTDAFEIDGRNYDMSEWY</sequence>
<comment type="similarity">
    <text evidence="2">Belongs to the glycosyl hydrolase 25 family.</text>
</comment>
<dbReference type="GO" id="GO:0016052">
    <property type="term" value="P:carbohydrate catabolic process"/>
    <property type="evidence" value="ECO:0007669"/>
    <property type="project" value="TreeGrafter"/>
</dbReference>
<dbReference type="PANTHER" id="PTHR34135:SF2">
    <property type="entry name" value="LYSOZYME"/>
    <property type="match status" value="1"/>
</dbReference>
<evidence type="ECO:0000256" key="3">
    <source>
        <dbReference type="ARBA" id="ARBA00012732"/>
    </source>
</evidence>
<evidence type="ECO:0000313" key="4">
    <source>
        <dbReference type="EMBL" id="DAD96116.1"/>
    </source>
</evidence>
<dbReference type="SUPFAM" id="SSF51445">
    <property type="entry name" value="(Trans)glycosidases"/>
    <property type="match status" value="1"/>
</dbReference>
<dbReference type="GO" id="GO:0003796">
    <property type="term" value="F:lysozyme activity"/>
    <property type="evidence" value="ECO:0007669"/>
    <property type="project" value="UniProtKB-EC"/>
</dbReference>
<dbReference type="GO" id="GO:0016998">
    <property type="term" value="P:cell wall macromolecule catabolic process"/>
    <property type="evidence" value="ECO:0007669"/>
    <property type="project" value="InterPro"/>
</dbReference>
<dbReference type="Pfam" id="PF01183">
    <property type="entry name" value="Glyco_hydro_25"/>
    <property type="match status" value="1"/>
</dbReference>
<proteinExistence type="inferred from homology"/>
<evidence type="ECO:0000256" key="1">
    <source>
        <dbReference type="ARBA" id="ARBA00000632"/>
    </source>
</evidence>
<organism evidence="4">
    <name type="scientific">Myoviridae sp. ct2th6</name>
    <dbReference type="NCBI Taxonomy" id="2826606"/>
    <lineage>
        <taxon>Viruses</taxon>
        <taxon>Duplodnaviria</taxon>
        <taxon>Heunggongvirae</taxon>
        <taxon>Uroviricota</taxon>
        <taxon>Caudoviricetes</taxon>
    </lineage>
</organism>